<sequence length="164" mass="18599">MSGESSASSVHDGLFTNNANKSYQSDTLNPYFMHPNENAALVLVSPLLNGSNYHSWSRSMTVAICSKNKLHFLNGSLPRPLDDDRDCMAWDRCNTMLMSWITNSVEPKIAQSVLWMDVAPEMWQELKDRFYQGDVFRISDIQDEISSHTVCTSPINIQAHQKLN</sequence>
<reference evidence="2 3" key="2">
    <citation type="journal article" date="2017" name="Front. Plant Sci.">
        <title>Gene Classification and Mining of Molecular Markers Useful in Red Clover (Trifolium pratense) Breeding.</title>
        <authorList>
            <person name="Istvanek J."/>
            <person name="Dluhosova J."/>
            <person name="Dluhos P."/>
            <person name="Patkova L."/>
            <person name="Nedelnik J."/>
            <person name="Repkova J."/>
        </authorList>
    </citation>
    <scope>NUCLEOTIDE SEQUENCE [LARGE SCALE GENOMIC DNA]</scope>
    <source>
        <strain evidence="3">cv. Tatra</strain>
        <tissue evidence="2">Young leaves</tissue>
    </source>
</reference>
<dbReference type="InterPro" id="IPR029472">
    <property type="entry name" value="Copia-like_N"/>
</dbReference>
<evidence type="ECO:0000313" key="3">
    <source>
        <dbReference type="Proteomes" id="UP000236291"/>
    </source>
</evidence>
<gene>
    <name evidence="2" type="ORF">L195_g030088</name>
</gene>
<dbReference type="EMBL" id="ASHM01027130">
    <property type="protein sequence ID" value="PNX74173.1"/>
    <property type="molecule type" value="Genomic_DNA"/>
</dbReference>
<organism evidence="2 3">
    <name type="scientific">Trifolium pratense</name>
    <name type="common">Red clover</name>
    <dbReference type="NCBI Taxonomy" id="57577"/>
    <lineage>
        <taxon>Eukaryota</taxon>
        <taxon>Viridiplantae</taxon>
        <taxon>Streptophyta</taxon>
        <taxon>Embryophyta</taxon>
        <taxon>Tracheophyta</taxon>
        <taxon>Spermatophyta</taxon>
        <taxon>Magnoliopsida</taxon>
        <taxon>eudicotyledons</taxon>
        <taxon>Gunneridae</taxon>
        <taxon>Pentapetalae</taxon>
        <taxon>rosids</taxon>
        <taxon>fabids</taxon>
        <taxon>Fabales</taxon>
        <taxon>Fabaceae</taxon>
        <taxon>Papilionoideae</taxon>
        <taxon>50 kb inversion clade</taxon>
        <taxon>NPAAA clade</taxon>
        <taxon>Hologalegina</taxon>
        <taxon>IRL clade</taxon>
        <taxon>Trifolieae</taxon>
        <taxon>Trifolium</taxon>
    </lineage>
</organism>
<accession>A0A2K3L6N4</accession>
<protein>
    <submittedName>
        <fullName evidence="2">Flavonol sulfotransferase-like protein</fullName>
    </submittedName>
</protein>
<dbReference type="PANTHER" id="PTHR37610">
    <property type="entry name" value="CCHC-TYPE DOMAIN-CONTAINING PROTEIN"/>
    <property type="match status" value="1"/>
</dbReference>
<dbReference type="GO" id="GO:0016740">
    <property type="term" value="F:transferase activity"/>
    <property type="evidence" value="ECO:0007669"/>
    <property type="project" value="UniProtKB-KW"/>
</dbReference>
<evidence type="ECO:0000313" key="2">
    <source>
        <dbReference type="EMBL" id="PNX74173.1"/>
    </source>
</evidence>
<comment type="caution">
    <text evidence="2">The sequence shown here is derived from an EMBL/GenBank/DDBJ whole genome shotgun (WGS) entry which is preliminary data.</text>
</comment>
<dbReference type="Proteomes" id="UP000236291">
    <property type="component" value="Unassembled WGS sequence"/>
</dbReference>
<dbReference type="Pfam" id="PF14244">
    <property type="entry name" value="Retrotran_gag_3"/>
    <property type="match status" value="1"/>
</dbReference>
<evidence type="ECO:0000259" key="1">
    <source>
        <dbReference type="Pfam" id="PF14244"/>
    </source>
</evidence>
<keyword evidence="2" id="KW-0808">Transferase</keyword>
<dbReference type="PANTHER" id="PTHR37610:SF55">
    <property type="entry name" value="RETROTRANSPOSON COPIA-LIKE N-TERMINAL DOMAIN-CONTAINING PROTEIN"/>
    <property type="match status" value="1"/>
</dbReference>
<name>A0A2K3L6N4_TRIPR</name>
<reference evidence="2 3" key="1">
    <citation type="journal article" date="2014" name="Am. J. Bot.">
        <title>Genome assembly and annotation for red clover (Trifolium pratense; Fabaceae).</title>
        <authorList>
            <person name="Istvanek J."/>
            <person name="Jaros M."/>
            <person name="Krenek A."/>
            <person name="Repkova J."/>
        </authorList>
    </citation>
    <scope>NUCLEOTIDE SEQUENCE [LARGE SCALE GENOMIC DNA]</scope>
    <source>
        <strain evidence="3">cv. Tatra</strain>
        <tissue evidence="2">Young leaves</tissue>
    </source>
</reference>
<feature type="domain" description="Retrotransposon Copia-like N-terminal" evidence="1">
    <location>
        <begin position="34"/>
        <end position="80"/>
    </location>
</feature>
<dbReference type="AlphaFoldDB" id="A0A2K3L6N4"/>
<proteinExistence type="predicted"/>